<reference evidence="2 3" key="1">
    <citation type="journal article" date="2012" name="J. Bacteriol.">
        <title>Complete genome sequence of Nocardia brasiliensis HUJEG-1.</title>
        <authorList>
            <person name="Vera-Cabrera L."/>
            <person name="Ortiz-Lopez R."/>
            <person name="Elizondo-Gonzalez R."/>
            <person name="Perez-Maya A.A."/>
            <person name="Ocampo-Candiani J."/>
        </authorList>
    </citation>
    <scope>NUCLEOTIDE SEQUENCE [LARGE SCALE GENOMIC DNA]</scope>
    <source>
        <strain evidence="3">ATCC 700358</strain>
    </source>
</reference>
<accession>K0F9I5</accession>
<dbReference type="KEGG" id="nbr:O3I_040475"/>
<evidence type="ECO:0000313" key="3">
    <source>
        <dbReference type="Proteomes" id="UP000006304"/>
    </source>
</evidence>
<dbReference type="eggNOG" id="ENOG5031XVM">
    <property type="taxonomic scope" value="Bacteria"/>
</dbReference>
<protein>
    <recommendedName>
        <fullName evidence="4">Integral membrane protein</fullName>
    </recommendedName>
</protein>
<keyword evidence="1" id="KW-0472">Membrane</keyword>
<feature type="transmembrane region" description="Helical" evidence="1">
    <location>
        <begin position="54"/>
        <end position="76"/>
    </location>
</feature>
<dbReference type="Proteomes" id="UP000006304">
    <property type="component" value="Chromosome"/>
</dbReference>
<evidence type="ECO:0008006" key="4">
    <source>
        <dbReference type="Google" id="ProtNLM"/>
    </source>
</evidence>
<gene>
    <name evidence="2" type="ORF">O3I_040475</name>
</gene>
<dbReference type="RefSeq" id="WP_014988887.1">
    <property type="nucleotide sequence ID" value="NC_018681.1"/>
</dbReference>
<name>K0F9I5_NOCB7</name>
<keyword evidence="1" id="KW-0812">Transmembrane</keyword>
<organism evidence="2 3">
    <name type="scientific">Nocardia brasiliensis (strain ATCC 700358 / HUJEG-1)</name>
    <dbReference type="NCBI Taxonomy" id="1133849"/>
    <lineage>
        <taxon>Bacteria</taxon>
        <taxon>Bacillati</taxon>
        <taxon>Actinomycetota</taxon>
        <taxon>Actinomycetes</taxon>
        <taxon>Mycobacteriales</taxon>
        <taxon>Nocardiaceae</taxon>
        <taxon>Nocardia</taxon>
    </lineage>
</organism>
<sequence>MTTAPTTRDRQGFAGGSATDSLRVLGAIVVGVVMLITAFAYLNRIPGWADQHGAVWVYLGFFVYMSIAGRLFWWGLDQLLDRLRTQRGTGR</sequence>
<proteinExistence type="predicted"/>
<keyword evidence="3" id="KW-1185">Reference proteome</keyword>
<keyword evidence="1" id="KW-1133">Transmembrane helix</keyword>
<feature type="transmembrane region" description="Helical" evidence="1">
    <location>
        <begin position="21"/>
        <end position="42"/>
    </location>
</feature>
<dbReference type="HOGENOM" id="CLU_2423972_0_0_11"/>
<evidence type="ECO:0000256" key="1">
    <source>
        <dbReference type="SAM" id="Phobius"/>
    </source>
</evidence>
<dbReference type="EMBL" id="CP003876">
    <property type="protein sequence ID" value="AFU06040.1"/>
    <property type="molecule type" value="Genomic_DNA"/>
</dbReference>
<dbReference type="AlphaFoldDB" id="K0F9I5"/>
<evidence type="ECO:0000313" key="2">
    <source>
        <dbReference type="EMBL" id="AFU06040.1"/>
    </source>
</evidence>